<keyword evidence="4" id="KW-1185">Reference proteome</keyword>
<feature type="domain" description="DUF4774" evidence="3">
    <location>
        <begin position="235"/>
        <end position="287"/>
    </location>
</feature>
<protein>
    <submittedName>
        <fullName evidence="5">Uncharacterized protein LOC119632452</fullName>
    </submittedName>
</protein>
<gene>
    <name evidence="5" type="primary">LOC119632452</name>
</gene>
<feature type="signal peptide" evidence="2">
    <location>
        <begin position="1"/>
        <end position="19"/>
    </location>
</feature>
<keyword evidence="2" id="KW-0732">Signal</keyword>
<accession>A0A8U0W817</accession>
<evidence type="ECO:0000259" key="3">
    <source>
        <dbReference type="Pfam" id="PF15999"/>
    </source>
</evidence>
<dbReference type="Pfam" id="PF15999">
    <property type="entry name" value="DUF4774"/>
    <property type="match status" value="1"/>
</dbReference>
<name>A0A8U0W817_9MUSC</name>
<feature type="compositionally biased region" description="Polar residues" evidence="1">
    <location>
        <begin position="197"/>
        <end position="206"/>
    </location>
</feature>
<dbReference type="GeneID" id="119632452"/>
<dbReference type="Proteomes" id="UP000092443">
    <property type="component" value="Unplaced"/>
</dbReference>
<dbReference type="KEGG" id="gfs:119632452"/>
<sequence length="390" mass="42521">MKYTIIFLLLSQLTYIVLAKPVSSDENTKSLVEHKSTDMDDMDVIPYYGGMRGQYLQIKDGKIHDIINKSRENSTQHVDKKGPPASLDGNVTSAFEHDFNKIQLAAARLVAIQEQAKRKGSFSAEENRVYAISLLELGKAAQNLATLQQTGQIKDFSVLLQPYHMINAMPQKSPTTENMNHYANIEAVIEEQKDDSITTSPFSSGTDLLPTTAEDPYEDNNDSIAIMSPKKDASVAEAKPIGVSIAGEGGVASAKPNAVALSGRNGLAVSAPKATAIAGVTPEEAAAFSVSVPSRNQILIKTSGPRFPPLSPNFDYYDYIESSPIQASPYSHEMSPTYKHNFFKYNSKPISTINVASSMLKMWRTALAEDYANSDATGERNADIEIKKTS</sequence>
<evidence type="ECO:0000313" key="5">
    <source>
        <dbReference type="RefSeq" id="XP_037881295.1"/>
    </source>
</evidence>
<organism evidence="4 5">
    <name type="scientific">Glossina fuscipes</name>
    <dbReference type="NCBI Taxonomy" id="7396"/>
    <lineage>
        <taxon>Eukaryota</taxon>
        <taxon>Metazoa</taxon>
        <taxon>Ecdysozoa</taxon>
        <taxon>Arthropoda</taxon>
        <taxon>Hexapoda</taxon>
        <taxon>Insecta</taxon>
        <taxon>Pterygota</taxon>
        <taxon>Neoptera</taxon>
        <taxon>Endopterygota</taxon>
        <taxon>Diptera</taxon>
        <taxon>Brachycera</taxon>
        <taxon>Muscomorpha</taxon>
        <taxon>Hippoboscoidea</taxon>
        <taxon>Glossinidae</taxon>
        <taxon>Glossina</taxon>
    </lineage>
</organism>
<evidence type="ECO:0000256" key="2">
    <source>
        <dbReference type="SAM" id="SignalP"/>
    </source>
</evidence>
<reference evidence="5" key="1">
    <citation type="submission" date="2025-08" db="UniProtKB">
        <authorList>
            <consortium name="RefSeq"/>
        </authorList>
    </citation>
    <scope>IDENTIFICATION</scope>
    <source>
        <tissue evidence="5">Whole body pupa</tissue>
    </source>
</reference>
<evidence type="ECO:0000256" key="1">
    <source>
        <dbReference type="SAM" id="MobiDB-lite"/>
    </source>
</evidence>
<dbReference type="RefSeq" id="XP_037881295.1">
    <property type="nucleotide sequence ID" value="XM_038025367.1"/>
</dbReference>
<dbReference type="AlphaFoldDB" id="A0A8U0W817"/>
<feature type="region of interest" description="Disordered" evidence="1">
    <location>
        <begin position="193"/>
        <end position="219"/>
    </location>
</feature>
<feature type="chain" id="PRO_5035898995" evidence="2">
    <location>
        <begin position="20"/>
        <end position="390"/>
    </location>
</feature>
<proteinExistence type="predicted"/>
<evidence type="ECO:0000313" key="4">
    <source>
        <dbReference type="Proteomes" id="UP000092443"/>
    </source>
</evidence>
<dbReference type="InterPro" id="IPR031942">
    <property type="entry name" value="DUF4774"/>
</dbReference>